<comment type="subcellular location">
    <subcellularLocation>
        <location evidence="1">Membrane</location>
        <topology evidence="1">Multi-pass membrane protein</topology>
    </subcellularLocation>
</comment>
<keyword evidence="3 5" id="KW-1133">Transmembrane helix</keyword>
<dbReference type="PIRSF" id="PIRSF033913">
    <property type="entry name" value="S-S_format_DsbB"/>
    <property type="match status" value="1"/>
</dbReference>
<organism evidence="6 7">
    <name type="scientific">Sphingomonas changnyeongensis</name>
    <dbReference type="NCBI Taxonomy" id="2698679"/>
    <lineage>
        <taxon>Bacteria</taxon>
        <taxon>Pseudomonadati</taxon>
        <taxon>Pseudomonadota</taxon>
        <taxon>Alphaproteobacteria</taxon>
        <taxon>Sphingomonadales</taxon>
        <taxon>Sphingomonadaceae</taxon>
        <taxon>Sphingomonas</taxon>
    </lineage>
</organism>
<keyword evidence="7" id="KW-1185">Reference proteome</keyword>
<dbReference type="SUPFAM" id="SSF158442">
    <property type="entry name" value="DsbB-like"/>
    <property type="match status" value="1"/>
</dbReference>
<dbReference type="EMBL" id="CP047895">
    <property type="protein sequence ID" value="QHL89678.1"/>
    <property type="molecule type" value="Genomic_DNA"/>
</dbReference>
<dbReference type="InterPro" id="IPR024199">
    <property type="entry name" value="Uncharacterised_DsbB"/>
</dbReference>
<evidence type="ECO:0000313" key="6">
    <source>
        <dbReference type="EMBL" id="QHL89678.1"/>
    </source>
</evidence>
<evidence type="ECO:0000256" key="3">
    <source>
        <dbReference type="ARBA" id="ARBA00022989"/>
    </source>
</evidence>
<keyword evidence="2 5" id="KW-0812">Transmembrane</keyword>
<evidence type="ECO:0000256" key="4">
    <source>
        <dbReference type="ARBA" id="ARBA00023136"/>
    </source>
</evidence>
<dbReference type="Proteomes" id="UP000464468">
    <property type="component" value="Chromosome"/>
</dbReference>
<evidence type="ECO:0000313" key="7">
    <source>
        <dbReference type="Proteomes" id="UP000464468"/>
    </source>
</evidence>
<dbReference type="GO" id="GO:0006457">
    <property type="term" value="P:protein folding"/>
    <property type="evidence" value="ECO:0007669"/>
    <property type="project" value="InterPro"/>
</dbReference>
<gene>
    <name evidence="6" type="ORF">GVO57_01120</name>
</gene>
<evidence type="ECO:0000256" key="5">
    <source>
        <dbReference type="SAM" id="Phobius"/>
    </source>
</evidence>
<accession>A0A7Z2NTR1</accession>
<protein>
    <submittedName>
        <fullName evidence="6">Disulfide bond formation protein B</fullName>
    </submittedName>
</protein>
<sequence>MATITAPRLPIVTSLAQARLLAFAAPSALLGGALASEYLGGLFPCEMCYWQRWPHEVALVLALFAFVLPARLTRPLVLFAALAIAVSGAIGVFHAGVEYGWWEGVTSCAANAVSGSSEDLLKSILAAPIIRCDQPQWTLFGVSLAGFNALFSFAAAACVAALAIKGSGTR</sequence>
<dbReference type="RefSeq" id="WP_160591151.1">
    <property type="nucleotide sequence ID" value="NZ_CP047895.1"/>
</dbReference>
<dbReference type="InterPro" id="IPR023380">
    <property type="entry name" value="DsbB-like_sf"/>
</dbReference>
<evidence type="ECO:0000256" key="1">
    <source>
        <dbReference type="ARBA" id="ARBA00004141"/>
    </source>
</evidence>
<dbReference type="AlphaFoldDB" id="A0A7Z2NTR1"/>
<feature type="transmembrane region" description="Helical" evidence="5">
    <location>
        <begin position="144"/>
        <end position="164"/>
    </location>
</feature>
<feature type="transmembrane region" description="Helical" evidence="5">
    <location>
        <begin position="76"/>
        <end position="97"/>
    </location>
</feature>
<dbReference type="GO" id="GO:0015035">
    <property type="term" value="F:protein-disulfide reductase activity"/>
    <property type="evidence" value="ECO:0007669"/>
    <property type="project" value="InterPro"/>
</dbReference>
<reference evidence="6 7" key="1">
    <citation type="submission" date="2020-01" db="EMBL/GenBank/DDBJ databases">
        <title>Sphingomonas sp. C33 whole genome sequece.</title>
        <authorList>
            <person name="Park C."/>
        </authorList>
    </citation>
    <scope>NUCLEOTIDE SEQUENCE [LARGE SCALE GENOMIC DNA]</scope>
    <source>
        <strain evidence="6 7">C33</strain>
    </source>
</reference>
<dbReference type="KEGG" id="schy:GVO57_01120"/>
<dbReference type="GO" id="GO:0016020">
    <property type="term" value="C:membrane"/>
    <property type="evidence" value="ECO:0007669"/>
    <property type="project" value="UniProtKB-SubCell"/>
</dbReference>
<name>A0A7Z2NTR1_9SPHN</name>
<evidence type="ECO:0000256" key="2">
    <source>
        <dbReference type="ARBA" id="ARBA00022692"/>
    </source>
</evidence>
<keyword evidence="4 5" id="KW-0472">Membrane</keyword>
<dbReference type="Gene3D" id="1.20.1550.10">
    <property type="entry name" value="DsbB-like"/>
    <property type="match status" value="1"/>
</dbReference>
<dbReference type="InterPro" id="IPR003752">
    <property type="entry name" value="DiS_bond_form_DsbB/BdbC"/>
</dbReference>
<proteinExistence type="predicted"/>
<feature type="transmembrane region" description="Helical" evidence="5">
    <location>
        <begin position="51"/>
        <end position="69"/>
    </location>
</feature>
<dbReference type="Pfam" id="PF02600">
    <property type="entry name" value="DsbB"/>
    <property type="match status" value="1"/>
</dbReference>